<dbReference type="MassIVE" id="A0A140TA27"/>
<accession>A0A140TA27</accession>
<evidence type="ECO:0000313" key="4">
    <source>
        <dbReference type="Ensembl" id="ENSP00000446004.3"/>
    </source>
</evidence>
<keyword evidence="3" id="KW-0677">Repeat</keyword>
<dbReference type="FunFam" id="3.80.10.10:FF:000079">
    <property type="entry name" value="PRAME family member 18"/>
    <property type="match status" value="1"/>
</dbReference>
<dbReference type="HGNC" id="HGNC:30693">
    <property type="gene designation" value="PRAMEF18"/>
</dbReference>
<dbReference type="InterPro" id="IPR050694">
    <property type="entry name" value="LRRC14/PRAME"/>
</dbReference>
<keyword evidence="5" id="KW-1185">Reference proteome</keyword>
<dbReference type="GO" id="GO:0008284">
    <property type="term" value="P:positive regulation of cell population proliferation"/>
    <property type="evidence" value="ECO:0007669"/>
    <property type="project" value="InterPro"/>
</dbReference>
<reference evidence="4" key="2">
    <citation type="submission" date="2025-09" db="UniProtKB">
        <authorList>
            <consortium name="Ensembl"/>
        </authorList>
    </citation>
    <scope>IDENTIFICATION</scope>
</reference>
<name>A0A140TA27_HUMAN</name>
<protein>
    <submittedName>
        <fullName evidence="4">PRAME family member 18</fullName>
    </submittedName>
</protein>
<dbReference type="GO" id="GO:0045892">
    <property type="term" value="P:negative regulation of DNA-templated transcription"/>
    <property type="evidence" value="ECO:0007669"/>
    <property type="project" value="InterPro"/>
</dbReference>
<dbReference type="InterPro" id="IPR026271">
    <property type="entry name" value="PRAME"/>
</dbReference>
<evidence type="ECO:0000256" key="3">
    <source>
        <dbReference type="ARBA" id="ARBA00022737"/>
    </source>
</evidence>
<dbReference type="GO" id="GO:0043066">
    <property type="term" value="P:negative regulation of apoptotic process"/>
    <property type="evidence" value="ECO:0007669"/>
    <property type="project" value="InterPro"/>
</dbReference>
<dbReference type="GO" id="GO:1990756">
    <property type="term" value="F:ubiquitin-like ligase-substrate adaptor activity"/>
    <property type="evidence" value="ECO:0007669"/>
    <property type="project" value="UniProtKB-ARBA"/>
</dbReference>
<keyword evidence="2" id="KW-0433">Leucine-rich repeat</keyword>
<reference evidence="4" key="1">
    <citation type="submission" date="2025-08" db="UniProtKB">
        <authorList>
            <consortium name="Ensembl"/>
        </authorList>
    </citation>
    <scope>IDENTIFICATION</scope>
</reference>
<dbReference type="PANTHER" id="PTHR14224:SF79">
    <property type="entry name" value="PRAME FAMILY MEMBER 18-RELATED"/>
    <property type="match status" value="1"/>
</dbReference>
<comment type="similarity">
    <text evidence="1">Belongs to the PRAME family.</text>
</comment>
<proteinExistence type="inferred from homology"/>
<dbReference type="Ensembl" id="ENST00000540591.3">
    <property type="protein sequence ID" value="ENSP00000446004.3"/>
    <property type="gene ID" value="ENSG00000277853.2"/>
</dbReference>
<dbReference type="GO" id="GO:0031462">
    <property type="term" value="C:Cul2-RING ubiquitin ligase complex"/>
    <property type="evidence" value="ECO:0007669"/>
    <property type="project" value="UniProtKB-ARBA"/>
</dbReference>
<organism evidence="4 5">
    <name type="scientific">Homo sapiens</name>
    <name type="common">Human</name>
    <dbReference type="NCBI Taxonomy" id="9606"/>
    <lineage>
        <taxon>Eukaryota</taxon>
        <taxon>Metazoa</taxon>
        <taxon>Chordata</taxon>
        <taxon>Craniata</taxon>
        <taxon>Vertebrata</taxon>
        <taxon>Euteleostomi</taxon>
        <taxon>Mammalia</taxon>
        <taxon>Eutheria</taxon>
        <taxon>Euarchontoglires</taxon>
        <taxon>Primates</taxon>
        <taxon>Haplorrhini</taxon>
        <taxon>Catarrhini</taxon>
        <taxon>Hominidae</taxon>
        <taxon>Homo</taxon>
    </lineage>
</organism>
<dbReference type="AlphaFoldDB" id="A0A140TA27"/>
<evidence type="ECO:0000256" key="1">
    <source>
        <dbReference type="ARBA" id="ARBA00009608"/>
    </source>
</evidence>
<evidence type="ECO:0000256" key="2">
    <source>
        <dbReference type="ARBA" id="ARBA00022614"/>
    </source>
</evidence>
<dbReference type="OrthoDB" id="9628575at2759"/>
<dbReference type="PIRSF" id="PIRSF038286">
    <property type="entry name" value="PRAME"/>
    <property type="match status" value="1"/>
</dbReference>
<gene>
    <name evidence="4" type="primary">PRAMEF18</name>
</gene>
<dbReference type="SUPFAM" id="SSF52047">
    <property type="entry name" value="RNI-like"/>
    <property type="match status" value="1"/>
</dbReference>
<evidence type="ECO:0000313" key="5">
    <source>
        <dbReference type="Proteomes" id="UP000005640"/>
    </source>
</evidence>
<dbReference type="PANTHER" id="PTHR14224">
    <property type="entry name" value="SIMILAR TO PREFERENTIALLY EXPRESSED ANTIGEN IN MELANOMA-LIKE 3"/>
    <property type="match status" value="1"/>
</dbReference>
<dbReference type="SMR" id="A0A140TA27"/>
<dbReference type="Gene3D" id="3.80.10.10">
    <property type="entry name" value="Ribonuclease Inhibitor"/>
    <property type="match status" value="1"/>
</dbReference>
<dbReference type="Proteomes" id="UP000005640">
    <property type="component" value="Unplaced"/>
</dbReference>
<dbReference type="GO" id="GO:0045596">
    <property type="term" value="P:negative regulation of cell differentiation"/>
    <property type="evidence" value="ECO:0007669"/>
    <property type="project" value="InterPro"/>
</dbReference>
<sequence length="479" mass="55394">MSFQAPRRLLELAGQSLLRDQALAISVLDELPRELFPPLFVEAFTSRRCEVLKVMVQAWPFPCLPLGSLMKTPDLEILHYVVDGIDCLLAQKVRPRRWKLQVLEMRDVDENFWTIWSGARLLSCSPEAMSKRQTVEDCPRTGEKQPLKVFMDVCLKEKFMDEDLSFFSGWVQHRRGSVHLCCTKVVNYSMSILNFRNILETVYPDSIQVLEIWNMCWLCMIVEFSRYLSQMRNLRKLFISDGCRYLLSSDSQEQLVAEFSSVLLRLENLQMLYVRRVCFFRGHLDQLIRCLRSPLETLALTYGFLEEEDLKCLPRYPSLSQLKQLNLSHGALRFIRLEPLRALLEKVAATLQTLFLVDCGIGYSKLRVILPALSRCSNLTTFCFHGNDTSMDALKDLLRHTGRLSNLSLETYPAPRESLDNRGRVILELLTPLQAELMRILREVREPKRIFFGPVSCPCCGTSPTEQLEFNFCLWGRPA</sequence>
<dbReference type="InterPro" id="IPR032675">
    <property type="entry name" value="LRR_dom_sf"/>
</dbReference>